<comment type="caution">
    <text evidence="2">The sequence shown here is derived from an EMBL/GenBank/DDBJ whole genome shotgun (WGS) entry which is preliminary data.</text>
</comment>
<name>A0ABS2QMP9_9BACI</name>
<dbReference type="Proteomes" id="UP000823486">
    <property type="component" value="Unassembled WGS sequence"/>
</dbReference>
<gene>
    <name evidence="2" type="ORF">JOC77_003899</name>
</gene>
<dbReference type="Pfam" id="PF06276">
    <property type="entry name" value="FhuF"/>
    <property type="match status" value="1"/>
</dbReference>
<feature type="domain" description="Aerobactin siderophore biosynthesis IucA/IucC-like C-terminal" evidence="1">
    <location>
        <begin position="74"/>
        <end position="174"/>
    </location>
</feature>
<sequence>MYNRLTKAEFDELANFRLTENTYTSNLSFSIDDLLIKEKRKKIIAEAAELLQSPNKMVAASILTKRLAFVPVIALYAFSRWNKRLQISFENIYLETGNSNAMWLPEFRLKDPAFKLAESNRDTEREEVCTAVFAELIYPIMDSLNEETKLSKYIMWENISVYIVWMYETLMGEESCPKALQRLNGDFEYVTEKARGEIFGPYDMNPISRYISPKIIHEKGNSDIRYRTTCCFSYMLTGSAGKRCKTCPHVCTLPKESQDLLSKTTIKG</sequence>
<keyword evidence="3" id="KW-1185">Reference proteome</keyword>
<proteinExistence type="predicted"/>
<protein>
    <submittedName>
        <fullName evidence="2">Ferric iron reductase protein FhuF</fullName>
    </submittedName>
</protein>
<reference evidence="2 3" key="1">
    <citation type="submission" date="2021-01" db="EMBL/GenBank/DDBJ databases">
        <title>Genomic Encyclopedia of Type Strains, Phase IV (KMG-IV): sequencing the most valuable type-strain genomes for metagenomic binning, comparative biology and taxonomic classification.</title>
        <authorList>
            <person name="Goeker M."/>
        </authorList>
    </citation>
    <scope>NUCLEOTIDE SEQUENCE [LARGE SCALE GENOMIC DNA]</scope>
    <source>
        <strain evidence="2 3">DSM 105482</strain>
    </source>
</reference>
<evidence type="ECO:0000313" key="3">
    <source>
        <dbReference type="Proteomes" id="UP000823486"/>
    </source>
</evidence>
<evidence type="ECO:0000313" key="2">
    <source>
        <dbReference type="EMBL" id="MBM7694438.1"/>
    </source>
</evidence>
<dbReference type="InterPro" id="IPR022770">
    <property type="entry name" value="IucA/IucC-like_C"/>
</dbReference>
<accession>A0ABS2QMP9</accession>
<organism evidence="2 3">
    <name type="scientific">Peribacillus deserti</name>
    <dbReference type="NCBI Taxonomy" id="673318"/>
    <lineage>
        <taxon>Bacteria</taxon>
        <taxon>Bacillati</taxon>
        <taxon>Bacillota</taxon>
        <taxon>Bacilli</taxon>
        <taxon>Bacillales</taxon>
        <taxon>Bacillaceae</taxon>
        <taxon>Peribacillus</taxon>
    </lineage>
</organism>
<dbReference type="RefSeq" id="WP_204546879.1">
    <property type="nucleotide sequence ID" value="NZ_JAFBFI010000024.1"/>
</dbReference>
<dbReference type="EMBL" id="JAFBFI010000024">
    <property type="protein sequence ID" value="MBM7694438.1"/>
    <property type="molecule type" value="Genomic_DNA"/>
</dbReference>
<evidence type="ECO:0000259" key="1">
    <source>
        <dbReference type="Pfam" id="PF06276"/>
    </source>
</evidence>